<name>A0A7K9Z0K6_9GALL</name>
<feature type="chain" id="PRO_5029523222" evidence="1">
    <location>
        <begin position="20"/>
        <end position="197"/>
    </location>
</feature>
<organism evidence="3 4">
    <name type="scientific">Odontophorus gujanensis</name>
    <name type="common">marbled wood quail</name>
    <dbReference type="NCBI Taxonomy" id="886794"/>
    <lineage>
        <taxon>Eukaryota</taxon>
        <taxon>Metazoa</taxon>
        <taxon>Chordata</taxon>
        <taxon>Craniata</taxon>
        <taxon>Vertebrata</taxon>
        <taxon>Euteleostomi</taxon>
        <taxon>Archelosauria</taxon>
        <taxon>Archosauria</taxon>
        <taxon>Dinosauria</taxon>
        <taxon>Saurischia</taxon>
        <taxon>Theropoda</taxon>
        <taxon>Coelurosauria</taxon>
        <taxon>Aves</taxon>
        <taxon>Neognathae</taxon>
        <taxon>Galloanserae</taxon>
        <taxon>Galliformes</taxon>
        <taxon>Odontophoridae</taxon>
        <taxon>Odontophorus</taxon>
    </lineage>
</organism>
<keyword evidence="1" id="KW-0732">Signal</keyword>
<protein>
    <submittedName>
        <fullName evidence="3">MZB1 protein</fullName>
    </submittedName>
</protein>
<dbReference type="PANTHER" id="PTHR15881">
    <property type="entry name" value="MARGINAL ZONE B- AND B1-CELL-SPECIFIC PROTEIN"/>
    <property type="match status" value="1"/>
</dbReference>
<dbReference type="GO" id="GO:0034663">
    <property type="term" value="C:endoplasmic reticulum chaperone complex"/>
    <property type="evidence" value="ECO:0007669"/>
    <property type="project" value="TreeGrafter"/>
</dbReference>
<dbReference type="OrthoDB" id="448621at2759"/>
<dbReference type="PANTHER" id="PTHR15881:SF2">
    <property type="entry name" value="MARGINAL ZONE B- AND B1-CELL-SPECIFIC PROTEIN"/>
    <property type="match status" value="1"/>
</dbReference>
<feature type="signal peptide" evidence="1">
    <location>
        <begin position="1"/>
        <end position="19"/>
    </location>
</feature>
<dbReference type="GO" id="GO:0005576">
    <property type="term" value="C:extracellular region"/>
    <property type="evidence" value="ECO:0007669"/>
    <property type="project" value="TreeGrafter"/>
</dbReference>
<dbReference type="EMBL" id="VXAB01013514">
    <property type="protein sequence ID" value="NXJ15876.1"/>
    <property type="molecule type" value="Genomic_DNA"/>
</dbReference>
<dbReference type="AlphaFoldDB" id="A0A7K9Z0K6"/>
<dbReference type="InterPro" id="IPR052682">
    <property type="entry name" value="MZB1"/>
</dbReference>
<feature type="non-terminal residue" evidence="3">
    <location>
        <position position="1"/>
    </location>
</feature>
<dbReference type="InterPro" id="IPR021852">
    <property type="entry name" value="DUF3456"/>
</dbReference>
<evidence type="ECO:0000313" key="3">
    <source>
        <dbReference type="EMBL" id="NXJ15876.1"/>
    </source>
</evidence>
<evidence type="ECO:0000256" key="1">
    <source>
        <dbReference type="SAM" id="SignalP"/>
    </source>
</evidence>
<dbReference type="Pfam" id="PF11938">
    <property type="entry name" value="DUF3456"/>
    <property type="match status" value="1"/>
</dbReference>
<evidence type="ECO:0000313" key="4">
    <source>
        <dbReference type="Proteomes" id="UP000522663"/>
    </source>
</evidence>
<keyword evidence="4" id="KW-1185">Reference proteome</keyword>
<sequence length="197" mass="21043">MQAVLVLCVALSLALRTGAEGTCGGPMAPSSSHSIPALQMSAEERLSPHMPEALRCDACHAIAFQLEERLSRAEVKQGRKALSESHYVEVLEQSCSQDWELYGMQELRGERRLMGPGLPGQEAMSVAVMGGPWPGRLTKMCHSLVGEHGEEQLYGAHRRSPAALRELLCHGDKGPCAHLGGGKAGGSAPPKALQNEL</sequence>
<dbReference type="Proteomes" id="UP000522663">
    <property type="component" value="Unassembled WGS sequence"/>
</dbReference>
<evidence type="ECO:0000259" key="2">
    <source>
        <dbReference type="Pfam" id="PF11938"/>
    </source>
</evidence>
<comment type="caution">
    <text evidence="3">The sequence shown here is derived from an EMBL/GenBank/DDBJ whole genome shotgun (WGS) entry which is preliminary data.</text>
</comment>
<reference evidence="3 4" key="1">
    <citation type="submission" date="2019-09" db="EMBL/GenBank/DDBJ databases">
        <title>Bird 10,000 Genomes (B10K) Project - Family phase.</title>
        <authorList>
            <person name="Zhang G."/>
        </authorList>
    </citation>
    <scope>NUCLEOTIDE SEQUENCE [LARGE SCALE GENOMIC DNA]</scope>
    <source>
        <strain evidence="3">B10K-DU-001-53</strain>
        <tissue evidence="3">Muscle</tissue>
    </source>
</reference>
<proteinExistence type="predicted"/>
<dbReference type="GO" id="GO:0030888">
    <property type="term" value="P:regulation of B cell proliferation"/>
    <property type="evidence" value="ECO:0007669"/>
    <property type="project" value="TreeGrafter"/>
</dbReference>
<feature type="domain" description="DUF3456" evidence="2">
    <location>
        <begin position="68"/>
        <end position="176"/>
    </location>
</feature>
<accession>A0A7K9Z0K6</accession>
<gene>
    <name evidence="3" type="primary">Mzb1</name>
    <name evidence="3" type="ORF">ODOGUJ_R13977</name>
</gene>
<feature type="non-terminal residue" evidence="3">
    <location>
        <position position="197"/>
    </location>
</feature>